<evidence type="ECO:0000313" key="5">
    <source>
        <dbReference type="Proteomes" id="UP000324209"/>
    </source>
</evidence>
<dbReference type="Pfam" id="PF00691">
    <property type="entry name" value="OmpA"/>
    <property type="match status" value="1"/>
</dbReference>
<dbReference type="KEGG" id="ock:EXM22_13100"/>
<evidence type="ECO:0000313" key="4">
    <source>
        <dbReference type="EMBL" id="QEN08881.1"/>
    </source>
</evidence>
<feature type="domain" description="OmpA-like" evidence="3">
    <location>
        <begin position="292"/>
        <end position="410"/>
    </location>
</feature>
<dbReference type="PANTHER" id="PTHR30329:SF21">
    <property type="entry name" value="LIPOPROTEIN YIAD-RELATED"/>
    <property type="match status" value="1"/>
</dbReference>
<evidence type="ECO:0000256" key="1">
    <source>
        <dbReference type="PROSITE-ProRule" id="PRU00473"/>
    </source>
</evidence>
<dbReference type="SUPFAM" id="SSF103088">
    <property type="entry name" value="OmpA-like"/>
    <property type="match status" value="1"/>
</dbReference>
<dbReference type="Gene3D" id="3.30.1330.60">
    <property type="entry name" value="OmpA-like domain"/>
    <property type="match status" value="1"/>
</dbReference>
<evidence type="ECO:0000256" key="2">
    <source>
        <dbReference type="SAM" id="MobiDB-lite"/>
    </source>
</evidence>
<keyword evidence="5" id="KW-1185">Reference proteome</keyword>
<dbReference type="InterPro" id="IPR006665">
    <property type="entry name" value="OmpA-like"/>
</dbReference>
<evidence type="ECO:0000259" key="3">
    <source>
        <dbReference type="PROSITE" id="PS51123"/>
    </source>
</evidence>
<dbReference type="InterPro" id="IPR036737">
    <property type="entry name" value="OmpA-like_sf"/>
</dbReference>
<protein>
    <submittedName>
        <fullName evidence="4">OmpA family protein</fullName>
    </submittedName>
</protein>
<dbReference type="AlphaFoldDB" id="A0A5C1QMJ2"/>
<feature type="region of interest" description="Disordered" evidence="2">
    <location>
        <begin position="380"/>
        <end position="401"/>
    </location>
</feature>
<reference evidence="4 5" key="1">
    <citation type="submission" date="2019-02" db="EMBL/GenBank/DDBJ databases">
        <title>Complete Genome Sequence and Methylome Analysis of free living Spirochaetas.</title>
        <authorList>
            <person name="Fomenkov A."/>
            <person name="Dubinina G."/>
            <person name="Leshcheva N."/>
            <person name="Mikheeva N."/>
            <person name="Grabovich M."/>
            <person name="Vincze T."/>
            <person name="Roberts R.J."/>
        </authorList>
    </citation>
    <scope>NUCLEOTIDE SEQUENCE [LARGE SCALE GENOMIC DNA]</scope>
    <source>
        <strain evidence="4 5">K2</strain>
    </source>
</reference>
<dbReference type="CDD" id="cd07185">
    <property type="entry name" value="OmpA_C-like"/>
    <property type="match status" value="1"/>
</dbReference>
<name>A0A5C1QMJ2_9SPIO</name>
<dbReference type="Proteomes" id="UP000324209">
    <property type="component" value="Chromosome"/>
</dbReference>
<dbReference type="GO" id="GO:0016020">
    <property type="term" value="C:membrane"/>
    <property type="evidence" value="ECO:0007669"/>
    <property type="project" value="UniProtKB-UniRule"/>
</dbReference>
<organism evidence="4 5">
    <name type="scientific">Oceanispirochaeta crateris</name>
    <dbReference type="NCBI Taxonomy" id="2518645"/>
    <lineage>
        <taxon>Bacteria</taxon>
        <taxon>Pseudomonadati</taxon>
        <taxon>Spirochaetota</taxon>
        <taxon>Spirochaetia</taxon>
        <taxon>Spirochaetales</taxon>
        <taxon>Spirochaetaceae</taxon>
        <taxon>Oceanispirochaeta</taxon>
    </lineage>
</organism>
<dbReference type="OrthoDB" id="9805566at2"/>
<dbReference type="InterPro" id="IPR050330">
    <property type="entry name" value="Bact_OuterMem_StrucFunc"/>
</dbReference>
<proteinExistence type="predicted"/>
<dbReference type="PANTHER" id="PTHR30329">
    <property type="entry name" value="STATOR ELEMENT OF FLAGELLAR MOTOR COMPLEX"/>
    <property type="match status" value="1"/>
</dbReference>
<sequence>MQGVFMRGIVIFSFIFSFSILALSAEDFRFTQNEGMEYRIVSEVQESVWFDTELLGQSSILNRIGVKVVESDGDGALLDVSYGISEKSLDSGLYIYNSDEMRQFYRSHRGVYGPIPLDEYLPSVRNIPTFPEREIEPGESWSEMAEEIHDLKHFFSLDYRLHIPFRVFYTYAGKDEYEGRSVDVIHINYHFLQGLDLYSLPVSVIPEDGVDLPEYVSGDFKQVYLWDPEAGIPAAVEEEFQIVYKMLSGVRYTFKGSASGKVVEADQWKKEDVRNQIEEAVVEMEDVSVSISDDGVVLSLEDIHFKPDSAEFLPGEVEKLMQLKDILLQFPDHDLLITGHTARVGLSPDMGQGLSEDRAGAVASFLLSQEVRRDSQMVVQGMGSREPLGDNSTEEGRRKNRRVEITILDN</sequence>
<keyword evidence="1" id="KW-0472">Membrane</keyword>
<gene>
    <name evidence="4" type="ORF">EXM22_13100</name>
</gene>
<dbReference type="PROSITE" id="PS51123">
    <property type="entry name" value="OMPA_2"/>
    <property type="match status" value="1"/>
</dbReference>
<dbReference type="EMBL" id="CP036150">
    <property type="protein sequence ID" value="QEN08881.1"/>
    <property type="molecule type" value="Genomic_DNA"/>
</dbReference>
<accession>A0A5C1QMJ2</accession>